<comment type="pathway">
    <text evidence="2">Amino-acid biosynthesis; L-histidine biosynthesis; L-histidine from 5-phospho-alpha-D-ribose 1-diphosphate: step 5/9.</text>
</comment>
<dbReference type="EMBL" id="UINC01016806">
    <property type="protein sequence ID" value="SVA69702.1"/>
    <property type="molecule type" value="Genomic_DNA"/>
</dbReference>
<keyword evidence="7" id="KW-0028">Amino-acid biosynthesis</keyword>
<dbReference type="EC" id="4.3.2.10" evidence="5"/>
<comment type="function">
    <text evidence="10">IGPS catalyzes the conversion of PRFAR and glutamine to IGP, AICAR and glutamate. The HisF subunit catalyzes the cyclization activity that produces IGP and AICAR from PRFAR using the ammonia provided by the HisH subunit.</text>
</comment>
<comment type="subunit">
    <text evidence="4">Heterodimer of HisH and HisF.</text>
</comment>
<dbReference type="InterPro" id="IPR050064">
    <property type="entry name" value="IGPS_HisA/HisF"/>
</dbReference>
<proteinExistence type="inferred from homology"/>
<evidence type="ECO:0000256" key="5">
    <source>
        <dbReference type="ARBA" id="ARBA00012809"/>
    </source>
</evidence>
<keyword evidence="6" id="KW-0963">Cytoplasm</keyword>
<comment type="similarity">
    <text evidence="3">Belongs to the HisA/HisF family.</text>
</comment>
<dbReference type="InterPro" id="IPR006062">
    <property type="entry name" value="His_biosynth"/>
</dbReference>
<dbReference type="GO" id="GO:0005737">
    <property type="term" value="C:cytoplasm"/>
    <property type="evidence" value="ECO:0007669"/>
    <property type="project" value="UniProtKB-SubCell"/>
</dbReference>
<organism evidence="13">
    <name type="scientific">marine metagenome</name>
    <dbReference type="NCBI Taxonomy" id="408172"/>
    <lineage>
        <taxon>unclassified sequences</taxon>
        <taxon>metagenomes</taxon>
        <taxon>ecological metagenomes</taxon>
    </lineage>
</organism>
<dbReference type="CDD" id="cd04731">
    <property type="entry name" value="HisF"/>
    <property type="match status" value="1"/>
</dbReference>
<evidence type="ECO:0000313" key="13">
    <source>
        <dbReference type="EMBL" id="SVA69702.1"/>
    </source>
</evidence>
<dbReference type="Gene3D" id="3.20.20.70">
    <property type="entry name" value="Aldolase class I"/>
    <property type="match status" value="1"/>
</dbReference>
<evidence type="ECO:0000256" key="6">
    <source>
        <dbReference type="ARBA" id="ARBA00022490"/>
    </source>
</evidence>
<dbReference type="InterPro" id="IPR013785">
    <property type="entry name" value="Aldolase_TIM"/>
</dbReference>
<evidence type="ECO:0000256" key="3">
    <source>
        <dbReference type="ARBA" id="ARBA00009667"/>
    </source>
</evidence>
<evidence type="ECO:0000256" key="2">
    <source>
        <dbReference type="ARBA" id="ARBA00005091"/>
    </source>
</evidence>
<protein>
    <recommendedName>
        <fullName evidence="5">imidazole glycerol-phosphate synthase</fullName>
        <ecNumber evidence="5">4.3.2.10</ecNumber>
    </recommendedName>
    <alternativeName>
        <fullName evidence="11">IGP synthase cyclase subunit</fullName>
    </alternativeName>
</protein>
<accession>A0A381XZ36</accession>
<dbReference type="InterPro" id="IPR011060">
    <property type="entry name" value="RibuloseP-bd_barrel"/>
</dbReference>
<sequence length="255" mass="27621">MTKRIIPCLDIDKGRVVKGIKFKNIVDAGDPVEVAKRYDEEGADELVMLDITASSEYRDIIYDTIEQIASEVFIPLTVGGGVRKLEDIRKLLRSGADKVSINTAAVEEPSFVKNAAETFGSQCIVIAIDAKSSNATSSGWEVVTYGGRNKTKKDVIDWCTLVEELGAGEILITSMDRDGTKKGYDNLLNRSISDSISIPIIASGGAGSLVHLVDGVLDGRAEAVLAASIFHFGELTIKEVKNEFQRSDIPVRNIT</sequence>
<dbReference type="GO" id="GO:0000107">
    <property type="term" value="F:imidazoleglycerol-phosphate synthase activity"/>
    <property type="evidence" value="ECO:0007669"/>
    <property type="project" value="InterPro"/>
</dbReference>
<reference evidence="13" key="1">
    <citation type="submission" date="2018-05" db="EMBL/GenBank/DDBJ databases">
        <authorList>
            <person name="Lanie J.A."/>
            <person name="Ng W.-L."/>
            <person name="Kazmierczak K.M."/>
            <person name="Andrzejewski T.M."/>
            <person name="Davidsen T.M."/>
            <person name="Wayne K.J."/>
            <person name="Tettelin H."/>
            <person name="Glass J.I."/>
            <person name="Rusch D."/>
            <person name="Podicherti R."/>
            <person name="Tsui H.-C.T."/>
            <person name="Winkler M.E."/>
        </authorList>
    </citation>
    <scope>NUCLEOTIDE SEQUENCE</scope>
</reference>
<dbReference type="GO" id="GO:0000105">
    <property type="term" value="P:L-histidine biosynthetic process"/>
    <property type="evidence" value="ECO:0007669"/>
    <property type="project" value="UniProtKB-UniPathway"/>
</dbReference>
<comment type="catalytic activity">
    <reaction evidence="12">
        <text>5-[(5-phospho-1-deoxy-D-ribulos-1-ylimino)methylamino]-1-(5-phospho-beta-D-ribosyl)imidazole-4-carboxamide + L-glutamine = D-erythro-1-(imidazol-4-yl)glycerol 3-phosphate + 5-amino-1-(5-phospho-beta-D-ribosyl)imidazole-4-carboxamide + L-glutamate + H(+)</text>
        <dbReference type="Rhea" id="RHEA:24793"/>
        <dbReference type="ChEBI" id="CHEBI:15378"/>
        <dbReference type="ChEBI" id="CHEBI:29985"/>
        <dbReference type="ChEBI" id="CHEBI:58278"/>
        <dbReference type="ChEBI" id="CHEBI:58359"/>
        <dbReference type="ChEBI" id="CHEBI:58475"/>
        <dbReference type="ChEBI" id="CHEBI:58525"/>
        <dbReference type="EC" id="4.3.2.10"/>
    </reaction>
</comment>
<evidence type="ECO:0000256" key="11">
    <source>
        <dbReference type="ARBA" id="ARBA00030264"/>
    </source>
</evidence>
<comment type="subcellular location">
    <subcellularLocation>
        <location evidence="1">Cytoplasm</location>
    </subcellularLocation>
</comment>
<dbReference type="HAMAP" id="MF_01013">
    <property type="entry name" value="HisF"/>
    <property type="match status" value="1"/>
</dbReference>
<dbReference type="Pfam" id="PF00977">
    <property type="entry name" value="His_biosynth"/>
    <property type="match status" value="1"/>
</dbReference>
<keyword evidence="8" id="KW-0368">Histidine biosynthesis</keyword>
<dbReference type="AlphaFoldDB" id="A0A381XZ36"/>
<evidence type="ECO:0000256" key="9">
    <source>
        <dbReference type="ARBA" id="ARBA00023239"/>
    </source>
</evidence>
<dbReference type="NCBIfam" id="TIGR00735">
    <property type="entry name" value="hisF"/>
    <property type="match status" value="1"/>
</dbReference>
<dbReference type="InterPro" id="IPR004651">
    <property type="entry name" value="HisF"/>
</dbReference>
<evidence type="ECO:0000256" key="8">
    <source>
        <dbReference type="ARBA" id="ARBA00023102"/>
    </source>
</evidence>
<evidence type="ECO:0000256" key="10">
    <source>
        <dbReference type="ARBA" id="ARBA00025475"/>
    </source>
</evidence>
<keyword evidence="9" id="KW-0456">Lyase</keyword>
<evidence type="ECO:0000256" key="12">
    <source>
        <dbReference type="ARBA" id="ARBA00047838"/>
    </source>
</evidence>
<dbReference type="PANTHER" id="PTHR21235">
    <property type="entry name" value="IMIDAZOLE GLYCEROL PHOSPHATE SYNTHASE SUBUNIT HISF/H IGP SYNTHASE SUBUNIT HISF/H"/>
    <property type="match status" value="1"/>
</dbReference>
<evidence type="ECO:0000256" key="7">
    <source>
        <dbReference type="ARBA" id="ARBA00022605"/>
    </source>
</evidence>
<name>A0A381XZ36_9ZZZZ</name>
<dbReference type="GO" id="GO:0016829">
    <property type="term" value="F:lyase activity"/>
    <property type="evidence" value="ECO:0007669"/>
    <property type="project" value="UniProtKB-KW"/>
</dbReference>
<gene>
    <name evidence="13" type="ORF">METZ01_LOCUS122556</name>
</gene>
<dbReference type="SUPFAM" id="SSF51366">
    <property type="entry name" value="Ribulose-phoshate binding barrel"/>
    <property type="match status" value="1"/>
</dbReference>
<evidence type="ECO:0000256" key="1">
    <source>
        <dbReference type="ARBA" id="ARBA00004496"/>
    </source>
</evidence>
<evidence type="ECO:0000256" key="4">
    <source>
        <dbReference type="ARBA" id="ARBA00011152"/>
    </source>
</evidence>
<dbReference type="PANTHER" id="PTHR21235:SF2">
    <property type="entry name" value="IMIDAZOLE GLYCEROL PHOSPHATE SYNTHASE HISHF"/>
    <property type="match status" value="1"/>
</dbReference>
<dbReference type="FunFam" id="3.20.20.70:FF:000006">
    <property type="entry name" value="Imidazole glycerol phosphate synthase subunit HisF"/>
    <property type="match status" value="1"/>
</dbReference>
<dbReference type="UniPathway" id="UPA00031">
    <property type="reaction ID" value="UER00010"/>
</dbReference>